<sequence>MIFCSVVQCSIIIHFFYNLKMPTCCVVLNCKSRESTDSDFHFFTFPINDGIRLEKWMLALNCQGFIPKVKLNIPGGSYKLKLKPNTVPSVFPGRPVASTSISSESPVHQSDVLITTPTRKRPLLLSSDDDNKDKSWVWSWAETKMPKATSSPVLITPSKKMRSEISFLVSPKNPISTPTKYKKQIRLLKQKLRIQEAKIKNMKGLLDNLKNIAGMLNDDSEDMLLARAAKGRRYSPEIKQFALTLHYYSPKAYDYCRSILINAEPGFHTEVFDALKTLSPADKHCNLILDVMAIKKQIVWDKKN</sequence>
<dbReference type="SMART" id="SM00980">
    <property type="entry name" value="THAP"/>
    <property type="match status" value="1"/>
</dbReference>
<evidence type="ECO:0000256" key="5">
    <source>
        <dbReference type="PROSITE-ProRule" id="PRU00309"/>
    </source>
</evidence>
<dbReference type="PANTHER" id="PTHR46927:SF3">
    <property type="entry name" value="THAP-TYPE DOMAIN-CONTAINING PROTEIN"/>
    <property type="match status" value="1"/>
</dbReference>
<feature type="coiled-coil region" evidence="6">
    <location>
        <begin position="185"/>
        <end position="212"/>
    </location>
</feature>
<keyword evidence="2 5" id="KW-0863">Zinc-finger</keyword>
<name>A0A6G0VP76_APHCR</name>
<reference evidence="8 9" key="1">
    <citation type="submission" date="2019-08" db="EMBL/GenBank/DDBJ databases">
        <title>Whole genome of Aphis craccivora.</title>
        <authorList>
            <person name="Voronova N.V."/>
            <person name="Shulinski R.S."/>
            <person name="Bandarenka Y.V."/>
            <person name="Zhorov D.G."/>
            <person name="Warner D."/>
        </authorList>
    </citation>
    <scope>NUCLEOTIDE SEQUENCE [LARGE SCALE GENOMIC DNA]</scope>
    <source>
        <strain evidence="8">180601</strain>
        <tissue evidence="8">Whole Body</tissue>
    </source>
</reference>
<feature type="domain" description="THAP-type" evidence="7">
    <location>
        <begin position="21"/>
        <end position="91"/>
    </location>
</feature>
<keyword evidence="3" id="KW-0862">Zinc</keyword>
<accession>A0A6G0VP76</accession>
<dbReference type="PANTHER" id="PTHR46927">
    <property type="entry name" value="AGAP005574-PA"/>
    <property type="match status" value="1"/>
</dbReference>
<keyword evidence="9" id="KW-1185">Reference proteome</keyword>
<keyword evidence="6" id="KW-0175">Coiled coil</keyword>
<dbReference type="GO" id="GO:0008270">
    <property type="term" value="F:zinc ion binding"/>
    <property type="evidence" value="ECO:0007669"/>
    <property type="project" value="UniProtKB-KW"/>
</dbReference>
<dbReference type="InterPro" id="IPR021896">
    <property type="entry name" value="THAP9-like_HTH"/>
</dbReference>
<dbReference type="Proteomes" id="UP000478052">
    <property type="component" value="Unassembled WGS sequence"/>
</dbReference>
<evidence type="ECO:0000313" key="9">
    <source>
        <dbReference type="Proteomes" id="UP000478052"/>
    </source>
</evidence>
<evidence type="ECO:0000256" key="3">
    <source>
        <dbReference type="ARBA" id="ARBA00022833"/>
    </source>
</evidence>
<keyword evidence="4 5" id="KW-0238">DNA-binding</keyword>
<dbReference type="OrthoDB" id="6615250at2759"/>
<proteinExistence type="predicted"/>
<evidence type="ECO:0000313" key="8">
    <source>
        <dbReference type="EMBL" id="KAF0703837.1"/>
    </source>
</evidence>
<dbReference type="GO" id="GO:0003677">
    <property type="term" value="F:DNA binding"/>
    <property type="evidence" value="ECO:0007669"/>
    <property type="project" value="UniProtKB-UniRule"/>
</dbReference>
<dbReference type="Pfam" id="PF21787">
    <property type="entry name" value="TNP-like_RNaseH_N"/>
    <property type="match status" value="1"/>
</dbReference>
<dbReference type="AlphaFoldDB" id="A0A6G0VP76"/>
<evidence type="ECO:0000259" key="7">
    <source>
        <dbReference type="PROSITE" id="PS50950"/>
    </source>
</evidence>
<dbReference type="InterPro" id="IPR006612">
    <property type="entry name" value="THAP_Znf"/>
</dbReference>
<feature type="non-terminal residue" evidence="8">
    <location>
        <position position="304"/>
    </location>
</feature>
<evidence type="ECO:0000256" key="6">
    <source>
        <dbReference type="SAM" id="Coils"/>
    </source>
</evidence>
<dbReference type="EMBL" id="VUJU01013742">
    <property type="protein sequence ID" value="KAF0703837.1"/>
    <property type="molecule type" value="Genomic_DNA"/>
</dbReference>
<dbReference type="InterPro" id="IPR052224">
    <property type="entry name" value="THAP_domain_protein"/>
</dbReference>
<evidence type="ECO:0000256" key="2">
    <source>
        <dbReference type="ARBA" id="ARBA00022771"/>
    </source>
</evidence>
<organism evidence="8 9">
    <name type="scientific">Aphis craccivora</name>
    <name type="common">Cowpea aphid</name>
    <dbReference type="NCBI Taxonomy" id="307492"/>
    <lineage>
        <taxon>Eukaryota</taxon>
        <taxon>Metazoa</taxon>
        <taxon>Ecdysozoa</taxon>
        <taxon>Arthropoda</taxon>
        <taxon>Hexapoda</taxon>
        <taxon>Insecta</taxon>
        <taxon>Pterygota</taxon>
        <taxon>Neoptera</taxon>
        <taxon>Paraneoptera</taxon>
        <taxon>Hemiptera</taxon>
        <taxon>Sternorrhyncha</taxon>
        <taxon>Aphidomorpha</taxon>
        <taxon>Aphidoidea</taxon>
        <taxon>Aphididae</taxon>
        <taxon>Aphidini</taxon>
        <taxon>Aphis</taxon>
        <taxon>Aphis</taxon>
    </lineage>
</organism>
<comment type="caution">
    <text evidence="8">The sequence shown here is derived from an EMBL/GenBank/DDBJ whole genome shotgun (WGS) entry which is preliminary data.</text>
</comment>
<keyword evidence="1" id="KW-0479">Metal-binding</keyword>
<evidence type="ECO:0000256" key="1">
    <source>
        <dbReference type="ARBA" id="ARBA00022723"/>
    </source>
</evidence>
<evidence type="ECO:0000256" key="4">
    <source>
        <dbReference type="ARBA" id="ARBA00023125"/>
    </source>
</evidence>
<dbReference type="Pfam" id="PF12017">
    <property type="entry name" value="Tnp_P_element"/>
    <property type="match status" value="1"/>
</dbReference>
<dbReference type="InterPro" id="IPR048365">
    <property type="entry name" value="TNP-like_RNaseH_N"/>
</dbReference>
<gene>
    <name evidence="8" type="ORF">FWK35_00030288</name>
</gene>
<protein>
    <submittedName>
        <fullName evidence="8">THAP domain-containing protein 4-like</fullName>
    </submittedName>
</protein>
<dbReference type="SUPFAM" id="SSF57716">
    <property type="entry name" value="Glucocorticoid receptor-like (DNA-binding domain)"/>
    <property type="match status" value="1"/>
</dbReference>
<dbReference type="PROSITE" id="PS50950">
    <property type="entry name" value="ZF_THAP"/>
    <property type="match status" value="1"/>
</dbReference>